<dbReference type="InterPro" id="IPR009057">
    <property type="entry name" value="Homeodomain-like_sf"/>
</dbReference>
<reference evidence="10 11" key="1">
    <citation type="submission" date="2024-04" db="EMBL/GenBank/DDBJ databases">
        <title>Human intestinal bacterial collection.</title>
        <authorList>
            <person name="Pauvert C."/>
            <person name="Hitch T.C.A."/>
            <person name="Clavel T."/>
        </authorList>
    </citation>
    <scope>NUCLEOTIDE SEQUENCE [LARGE SCALE GENOMIC DNA]</scope>
    <source>
        <strain evidence="10 11">CLA-AA-H161</strain>
    </source>
</reference>
<dbReference type="SUPFAM" id="SSF46689">
    <property type="entry name" value="Homeodomain-like"/>
    <property type="match status" value="2"/>
</dbReference>
<dbReference type="PANTHER" id="PTHR43280">
    <property type="entry name" value="ARAC-FAMILY TRANSCRIPTIONAL REGULATOR"/>
    <property type="match status" value="1"/>
</dbReference>
<dbReference type="InterPro" id="IPR001789">
    <property type="entry name" value="Sig_transdc_resp-reg_receiver"/>
</dbReference>
<proteinExistence type="predicted"/>
<evidence type="ECO:0000313" key="10">
    <source>
        <dbReference type="EMBL" id="MEQ2414643.1"/>
    </source>
</evidence>
<evidence type="ECO:0000256" key="5">
    <source>
        <dbReference type="ARBA" id="ARBA00024867"/>
    </source>
</evidence>
<accession>A0ABV1CSC8</accession>
<dbReference type="InterPro" id="IPR011006">
    <property type="entry name" value="CheY-like_superfamily"/>
</dbReference>
<evidence type="ECO:0000256" key="4">
    <source>
        <dbReference type="ARBA" id="ARBA00023163"/>
    </source>
</evidence>
<keyword evidence="11" id="KW-1185">Reference proteome</keyword>
<comment type="caution">
    <text evidence="10">The sequence shown here is derived from an EMBL/GenBank/DDBJ whole genome shotgun (WGS) entry which is preliminary data.</text>
</comment>
<dbReference type="InterPro" id="IPR020449">
    <property type="entry name" value="Tscrpt_reg_AraC-type_HTH"/>
</dbReference>
<evidence type="ECO:0000259" key="9">
    <source>
        <dbReference type="PROSITE" id="PS50110"/>
    </source>
</evidence>
<evidence type="ECO:0000259" key="8">
    <source>
        <dbReference type="PROSITE" id="PS01124"/>
    </source>
</evidence>
<dbReference type="Gene3D" id="3.40.50.2300">
    <property type="match status" value="1"/>
</dbReference>
<dbReference type="SMART" id="SM00448">
    <property type="entry name" value="REC"/>
    <property type="match status" value="1"/>
</dbReference>
<feature type="domain" description="Response regulatory" evidence="9">
    <location>
        <begin position="3"/>
        <end position="119"/>
    </location>
</feature>
<dbReference type="PROSITE" id="PS01124">
    <property type="entry name" value="HTH_ARAC_FAMILY_2"/>
    <property type="match status" value="1"/>
</dbReference>
<organism evidence="10 11">
    <name type="scientific">Blautia acetigignens</name>
    <dbReference type="NCBI Taxonomy" id="2981783"/>
    <lineage>
        <taxon>Bacteria</taxon>
        <taxon>Bacillati</taxon>
        <taxon>Bacillota</taxon>
        <taxon>Clostridia</taxon>
        <taxon>Lachnospirales</taxon>
        <taxon>Lachnospiraceae</taxon>
        <taxon>Blautia</taxon>
    </lineage>
</organism>
<dbReference type="CDD" id="cd17536">
    <property type="entry name" value="REC_YesN-like"/>
    <property type="match status" value="1"/>
</dbReference>
<keyword evidence="2" id="KW-0805">Transcription regulation</keyword>
<dbReference type="PANTHER" id="PTHR43280:SF28">
    <property type="entry name" value="HTH-TYPE TRANSCRIPTIONAL ACTIVATOR RHAS"/>
    <property type="match status" value="1"/>
</dbReference>
<evidence type="ECO:0000256" key="6">
    <source>
        <dbReference type="PROSITE-ProRule" id="PRU00169"/>
    </source>
</evidence>
<dbReference type="SMART" id="SM00342">
    <property type="entry name" value="HTH_ARAC"/>
    <property type="match status" value="1"/>
</dbReference>
<keyword evidence="6" id="KW-0597">Phosphoprotein</keyword>
<evidence type="ECO:0000256" key="3">
    <source>
        <dbReference type="ARBA" id="ARBA00023125"/>
    </source>
</evidence>
<dbReference type="SUPFAM" id="SSF52172">
    <property type="entry name" value="CheY-like"/>
    <property type="match status" value="1"/>
</dbReference>
<dbReference type="EMBL" id="JBBNFW010000198">
    <property type="protein sequence ID" value="MEQ2414643.1"/>
    <property type="molecule type" value="Genomic_DNA"/>
</dbReference>
<keyword evidence="3" id="KW-0238">DNA-binding</keyword>
<dbReference type="RefSeq" id="WP_173765639.1">
    <property type="nucleotide sequence ID" value="NZ_JAOQJM010000001.1"/>
</dbReference>
<name>A0ABV1CSC8_9FIRM</name>
<dbReference type="Proteomes" id="UP001470752">
    <property type="component" value="Unassembled WGS sequence"/>
</dbReference>
<evidence type="ECO:0000256" key="7">
    <source>
        <dbReference type="SAM" id="Coils"/>
    </source>
</evidence>
<sequence>MYTYVVIDDEPLIRRGILKKLENYPGIQCVAQASNGKAALEQIEEKDPDFVITDMKMPIMDGTQLLPVLSTQYPEKYIIVISGYKDFDYAKEALRAKTLDYIVKPFSREALCSAVDKAVELLQSRETLQEKITLDEAEKEKLKYEYDRQILRNVLFGTDRDVSGLTSQKAREIQNGSQYVLLTVTMQEKLDEKVLSEFLLTRDLDVQTVLFTRDHTENMCFLLLAFPKEKSVLQREIMDIKNMLDDFFKSISGHPFYGISGVHKSLGELHKAFLETTEAMNQMTLEQKVNYVFYAENKENGCVLEWPKLELFLFLVESGKKDEMETVFPELFHYFARNEKCRLKDAKDYCLEITETLKKSLPKDMQIHKSTATSLNLITNLNFIFSFSELEEYFQRFFRNMSMAFESVGFYSEKDILENIKNYVDFHYEKDLTQEFVASLFRLNRSYLSSAFKARTGTSFVDYVNQVRISHAKEMLKKTDKKTYQIAQAVGYENAKYFFRVFKKMEGITPEQYRNQ</sequence>
<gene>
    <name evidence="10" type="ORF">AAAX94_16685</name>
</gene>
<protein>
    <recommendedName>
        <fullName evidence="1">Stage 0 sporulation protein A homolog</fullName>
    </recommendedName>
</protein>
<evidence type="ECO:0000256" key="1">
    <source>
        <dbReference type="ARBA" id="ARBA00018672"/>
    </source>
</evidence>
<keyword evidence="7" id="KW-0175">Coiled coil</keyword>
<feature type="modified residue" description="4-aspartylphosphate" evidence="6">
    <location>
        <position position="54"/>
    </location>
</feature>
<dbReference type="PROSITE" id="PS50110">
    <property type="entry name" value="RESPONSE_REGULATORY"/>
    <property type="match status" value="1"/>
</dbReference>
<dbReference type="PRINTS" id="PR00032">
    <property type="entry name" value="HTHARAC"/>
</dbReference>
<evidence type="ECO:0000256" key="2">
    <source>
        <dbReference type="ARBA" id="ARBA00023015"/>
    </source>
</evidence>
<dbReference type="InterPro" id="IPR018060">
    <property type="entry name" value="HTH_AraC"/>
</dbReference>
<dbReference type="Pfam" id="PF12833">
    <property type="entry name" value="HTH_18"/>
    <property type="match status" value="1"/>
</dbReference>
<dbReference type="Gene3D" id="1.10.10.60">
    <property type="entry name" value="Homeodomain-like"/>
    <property type="match status" value="2"/>
</dbReference>
<feature type="coiled-coil region" evidence="7">
    <location>
        <begin position="125"/>
        <end position="154"/>
    </location>
</feature>
<dbReference type="Pfam" id="PF00072">
    <property type="entry name" value="Response_reg"/>
    <property type="match status" value="1"/>
</dbReference>
<comment type="function">
    <text evidence="5">May play the central regulatory role in sporulation. It may be an element of the effector pathway responsible for the activation of sporulation genes in response to nutritional stress. Spo0A may act in concert with spo0H (a sigma factor) to control the expression of some genes that are critical to the sporulation process.</text>
</comment>
<keyword evidence="4" id="KW-0804">Transcription</keyword>
<evidence type="ECO:0000313" key="11">
    <source>
        <dbReference type="Proteomes" id="UP001470752"/>
    </source>
</evidence>
<feature type="domain" description="HTH araC/xylS-type" evidence="8">
    <location>
        <begin position="418"/>
        <end position="516"/>
    </location>
</feature>